<comment type="miscellaneous">
    <text evidence="10">Despite having helicase-like domains, this subunit does not have helicase activity.</text>
</comment>
<dbReference type="AlphaFoldDB" id="A0A429ZDG8"/>
<evidence type="ECO:0000256" key="8">
    <source>
        <dbReference type="ARBA" id="ARBA00023125"/>
    </source>
</evidence>
<dbReference type="GO" id="GO:0008409">
    <property type="term" value="F:5'-3' exonuclease activity"/>
    <property type="evidence" value="ECO:0007669"/>
    <property type="project" value="UniProtKB-UniRule"/>
</dbReference>
<evidence type="ECO:0000259" key="12">
    <source>
        <dbReference type="Pfam" id="PF21445"/>
    </source>
</evidence>
<evidence type="ECO:0000256" key="9">
    <source>
        <dbReference type="ARBA" id="ARBA00023204"/>
    </source>
</evidence>
<dbReference type="InterPro" id="IPR049035">
    <property type="entry name" value="ADDB_N"/>
</dbReference>
<keyword evidence="5 10" id="KW-0347">Helicase</keyword>
<keyword evidence="10" id="KW-0479">Metal-binding</keyword>
<dbReference type="Gene3D" id="3.40.50.300">
    <property type="entry name" value="P-loop containing nucleotide triphosphate hydrolases"/>
    <property type="match status" value="4"/>
</dbReference>
<evidence type="ECO:0000256" key="5">
    <source>
        <dbReference type="ARBA" id="ARBA00022806"/>
    </source>
</evidence>
<dbReference type="InterPro" id="IPR011604">
    <property type="entry name" value="PDDEXK-like_dom_sf"/>
</dbReference>
<dbReference type="InterPro" id="IPR027417">
    <property type="entry name" value="P-loop_NTPase"/>
</dbReference>
<accession>A0A429ZDG8</accession>
<dbReference type="OrthoDB" id="9758506at2"/>
<dbReference type="EC" id="3.1.-.-" evidence="10"/>
<sequence>MGLEFIYGPASVKHESALVEKAAAWLDKAPDNQVFYLVPNHVKFETEVSVLENLHQLPRYANWSTMTTMRLQVFSFTRLAWYYLQHTALYQNNQLSEAGTHLVIRKLLLNEAKNLQVFRGEVNKAGFIKQLADLFKELQAGNIGEEDLVEIINNLGDSLKEQDFKGKLKEFNYLYSNYLLAIGEKEVGTSQLLTDLANCLAETDLSKVMFVITGFSRFTAREKQLLEMLIQKAAEVKVDLVLDKPAINQLPEGFDMFFDAGKLYFELYHHARSQGVKVYQDTHLKGAVSPDLGVLDEFWRESQKLSPEKKQYHLSSETIQIWEGETPFTEINHVAKEIRHLVATTDIRYRDIEILSRDLGSYQGIIGPVFKAHEIPYYLNQELEMTHHPLVEFLTTLFAIKQRFYRYGDVMRFLRTELFMPKNDNLLAIADWQQERDAYRDHIDITENVVLAYGYEGFYWTQEKDWLYVQYDFSNEEVAENHDLYAQRVSNSIRQDLKNQLQPFYKALDQAKTGAQGAKILYQFLISAGVEDQLIYWRNQDIEAGRLEEAKVHEQTWQAFIQLLDEYVDILGPEPFDLTEFVTIFETGLEGLTYNKVPTTIDQVSFSSLDLIHAQKNRVTFIIGATDNVFPQKIENKTLLSDEERSLVDSSLSEGKFLIKDRSRDLIKEPYIAYLAFQSTSERLYLTYPSSSDRSKDIKPSPYLSLLNRKLGVPIRKKLTYPENNQLSLEFTGTYRTGLTDLNGIKRLTADTGEQLGSLWLKLEEVLLSHPEYQQLSKHIFDSQAQRNIPETLTPEMVQELYGETIYGSVSKIETFHECQYKYFMNYGLQLKERDVFGLTPAATGDFYHDALDQLFKVLIREQLTLSELTPETLQEVTEQVLQGVLGENKFSILNANHRMNYIRYQLSQTIRRVSWALQKQSQRTGLTTVQTEVLFGQIAQQSGLDSLHIQVAKDKQLKIRGKIDRLDHLEVANQHYLAVVDYKSSRHSFDYRDAYFGLAMQMITYLDVALSNAVELIGQEQVKPAGAFYLQVKNPRIEGNIDPDETSEALFKEFGYQGILLNDQPLLERLDHTLTEQPKSSIFPYEVKKNGEFKSREFVSESEIDLLIKQNRRNFQGAGEEIYQGKTQLNPAYRDNKRVACQYCPFRSVCQFDSMLKENNYHTIDKMTKNDVLFKITEKEGGNVNED</sequence>
<dbReference type="HAMAP" id="MF_01453">
    <property type="entry name" value="AddB_type2"/>
    <property type="match status" value="1"/>
</dbReference>
<keyword evidence="3 10" id="KW-0227">DNA damage</keyword>
<evidence type="ECO:0000256" key="6">
    <source>
        <dbReference type="ARBA" id="ARBA00022839"/>
    </source>
</evidence>
<keyword evidence="8 10" id="KW-0238">DNA-binding</keyword>
<comment type="cofactor">
    <cofactor evidence="10">
        <name>[4Fe-4S] cluster</name>
        <dbReference type="ChEBI" id="CHEBI:49883"/>
    </cofactor>
    <text evidence="10">Binds 1 [4Fe-4S] cluster.</text>
</comment>
<comment type="subunit">
    <text evidence="10">Heterodimer of AddA and RexB.</text>
</comment>
<keyword evidence="1 10" id="KW-0540">Nuclease</keyword>
<feature type="domain" description="ATP-dependent helicase/deoxyribonuclease subunit B N-terminal" evidence="12">
    <location>
        <begin position="5"/>
        <end position="284"/>
    </location>
</feature>
<evidence type="ECO:0000256" key="2">
    <source>
        <dbReference type="ARBA" id="ARBA00022741"/>
    </source>
</evidence>
<dbReference type="GO" id="GO:0000724">
    <property type="term" value="P:double-strand break repair via homologous recombination"/>
    <property type="evidence" value="ECO:0007669"/>
    <property type="project" value="UniProtKB-UniRule"/>
</dbReference>
<keyword evidence="6 10" id="KW-0269">Exonuclease</keyword>
<proteinExistence type="inferred from homology"/>
<reference evidence="13 14" key="1">
    <citation type="submission" date="2017-05" db="EMBL/GenBank/DDBJ databases">
        <title>Vagococcus spp. assemblies.</title>
        <authorList>
            <person name="Gulvik C.A."/>
        </authorList>
    </citation>
    <scope>NUCLEOTIDE SEQUENCE [LARGE SCALE GENOMIC DNA]</scope>
    <source>
        <strain evidence="13 14">NCFB 2777</strain>
    </source>
</reference>
<dbReference type="GO" id="GO:0046872">
    <property type="term" value="F:metal ion binding"/>
    <property type="evidence" value="ECO:0007669"/>
    <property type="project" value="UniProtKB-KW"/>
</dbReference>
<evidence type="ECO:0000313" key="14">
    <source>
        <dbReference type="Proteomes" id="UP000287239"/>
    </source>
</evidence>
<name>A0A429ZDG8_9ENTE</name>
<evidence type="ECO:0000313" key="13">
    <source>
        <dbReference type="EMBL" id="RST91724.1"/>
    </source>
</evidence>
<dbReference type="PANTHER" id="PTHR30591">
    <property type="entry name" value="RECBCD ENZYME SUBUNIT RECC"/>
    <property type="match status" value="1"/>
</dbReference>
<feature type="binding site" evidence="10">
    <location>
        <position position="1151"/>
    </location>
    <ligand>
        <name>[4Fe-4S] cluster</name>
        <dbReference type="ChEBI" id="CHEBI:49883"/>
    </ligand>
</feature>
<keyword evidence="2 10" id="KW-0547">Nucleotide-binding</keyword>
<dbReference type="GeneID" id="98569434"/>
<evidence type="ECO:0000256" key="3">
    <source>
        <dbReference type="ARBA" id="ARBA00022763"/>
    </source>
</evidence>
<dbReference type="Proteomes" id="UP000287239">
    <property type="component" value="Unassembled WGS sequence"/>
</dbReference>
<protein>
    <recommendedName>
        <fullName evidence="10">ATP-dependent helicase/deoxyribonuclease subunit B</fullName>
        <ecNumber evidence="10">3.1.-.-</ecNumber>
    </recommendedName>
    <alternativeName>
        <fullName evidence="10">ATP-dependent helicase/nuclease subunit RexB</fullName>
    </alternativeName>
</protein>
<dbReference type="GO" id="GO:0005524">
    <property type="term" value="F:ATP binding"/>
    <property type="evidence" value="ECO:0007669"/>
    <property type="project" value="UniProtKB-UniRule"/>
</dbReference>
<dbReference type="InterPro" id="IPR014141">
    <property type="entry name" value="DNA_helicase_suRexB"/>
</dbReference>
<comment type="cofactor">
    <cofactor evidence="10">
        <name>Mg(2+)</name>
        <dbReference type="ChEBI" id="CHEBI:18420"/>
    </cofactor>
</comment>
<dbReference type="Gene3D" id="3.90.320.10">
    <property type="match status" value="1"/>
</dbReference>
<dbReference type="GO" id="GO:0051539">
    <property type="term" value="F:4 iron, 4 sulfur cluster binding"/>
    <property type="evidence" value="ECO:0007669"/>
    <property type="project" value="UniProtKB-KW"/>
</dbReference>
<keyword evidence="14" id="KW-1185">Reference proteome</keyword>
<keyword evidence="10" id="KW-0411">Iron-sulfur</keyword>
<evidence type="ECO:0000256" key="7">
    <source>
        <dbReference type="ARBA" id="ARBA00022840"/>
    </source>
</evidence>
<comment type="caution">
    <text evidence="13">The sequence shown here is derived from an EMBL/GenBank/DDBJ whole genome shotgun (WGS) entry which is preliminary data.</text>
</comment>
<dbReference type="EMBL" id="NGJU01000027">
    <property type="protein sequence ID" value="RST91724.1"/>
    <property type="molecule type" value="Genomic_DNA"/>
</dbReference>
<feature type="domain" description="PD-(D/E)XK endonuclease-like" evidence="11">
    <location>
        <begin position="809"/>
        <end position="1152"/>
    </location>
</feature>
<keyword evidence="7 10" id="KW-0067">ATP-binding</keyword>
<keyword evidence="4 10" id="KW-0378">Hydrolase</keyword>
<dbReference type="GO" id="GO:0004386">
    <property type="term" value="F:helicase activity"/>
    <property type="evidence" value="ECO:0007669"/>
    <property type="project" value="UniProtKB-KW"/>
</dbReference>
<dbReference type="GO" id="GO:0016817">
    <property type="term" value="F:hydrolase activity, acting on acid anhydrides"/>
    <property type="evidence" value="ECO:0007669"/>
    <property type="project" value="InterPro"/>
</dbReference>
<comment type="function">
    <text evidence="10">The heterodimer acts as both an ATP-dependent DNA helicase and an ATP-dependent, dual-direction single-stranded exonuclease. Recognizes the chi site generating a DNA molecule suitable for the initiation of homologous recombination. This subunit has 5' -&gt; 3' nuclease activity but not helicase activity.</text>
</comment>
<dbReference type="Pfam" id="PF21445">
    <property type="entry name" value="ADDB_N"/>
    <property type="match status" value="1"/>
</dbReference>
<dbReference type="SUPFAM" id="SSF52540">
    <property type="entry name" value="P-loop containing nucleoside triphosphate hydrolases"/>
    <property type="match status" value="1"/>
</dbReference>
<evidence type="ECO:0000256" key="10">
    <source>
        <dbReference type="HAMAP-Rule" id="MF_01453"/>
    </source>
</evidence>
<organism evidence="13 14">
    <name type="scientific">Vagococcus salmoninarum</name>
    <dbReference type="NCBI Taxonomy" id="2739"/>
    <lineage>
        <taxon>Bacteria</taxon>
        <taxon>Bacillati</taxon>
        <taxon>Bacillota</taxon>
        <taxon>Bacilli</taxon>
        <taxon>Lactobacillales</taxon>
        <taxon>Enterococcaceae</taxon>
        <taxon>Vagococcus</taxon>
    </lineage>
</organism>
<feature type="binding site" evidence="10">
    <location>
        <position position="1145"/>
    </location>
    <ligand>
        <name>[4Fe-4S] cluster</name>
        <dbReference type="ChEBI" id="CHEBI:49883"/>
    </ligand>
</feature>
<dbReference type="RefSeq" id="WP_126782180.1">
    <property type="nucleotide sequence ID" value="NZ_NGJU01000027.1"/>
</dbReference>
<dbReference type="Pfam" id="PF12705">
    <property type="entry name" value="PDDEXK_1"/>
    <property type="match status" value="1"/>
</dbReference>
<dbReference type="PANTHER" id="PTHR30591:SF1">
    <property type="entry name" value="RECBCD ENZYME SUBUNIT RECC"/>
    <property type="match status" value="1"/>
</dbReference>
<feature type="binding site" evidence="10">
    <location>
        <position position="819"/>
    </location>
    <ligand>
        <name>[4Fe-4S] cluster</name>
        <dbReference type="ChEBI" id="CHEBI:49883"/>
    </ligand>
</feature>
<comment type="similarity">
    <text evidence="10">Belongs to the helicase family. AddB/RexB type 2 subfamily.</text>
</comment>
<keyword evidence="9 10" id="KW-0234">DNA repair</keyword>
<keyword evidence="10" id="KW-0004">4Fe-4S</keyword>
<keyword evidence="10" id="KW-0408">Iron</keyword>
<evidence type="ECO:0000259" key="11">
    <source>
        <dbReference type="Pfam" id="PF12705"/>
    </source>
</evidence>
<gene>
    <name evidence="10" type="primary">rexB</name>
    <name evidence="13" type="ORF">CBF35_13880</name>
</gene>
<dbReference type="InterPro" id="IPR038726">
    <property type="entry name" value="PDDEXK_AddAB-type"/>
</dbReference>
<evidence type="ECO:0000256" key="1">
    <source>
        <dbReference type="ARBA" id="ARBA00022722"/>
    </source>
</evidence>
<evidence type="ECO:0000256" key="4">
    <source>
        <dbReference type="ARBA" id="ARBA00022801"/>
    </source>
</evidence>
<dbReference type="GO" id="GO:0003690">
    <property type="term" value="F:double-stranded DNA binding"/>
    <property type="evidence" value="ECO:0007669"/>
    <property type="project" value="UniProtKB-UniRule"/>
</dbReference>